<dbReference type="EMBL" id="BOMM01000022">
    <property type="protein sequence ID" value="GIE11127.1"/>
    <property type="molecule type" value="Genomic_DNA"/>
</dbReference>
<dbReference type="AlphaFoldDB" id="A0A919J0A0"/>
<sequence>MKTYDARLVADDPHWTLIFVRELDHPPEQVWSALTEPGELDQWAPFATEEPLTAPGRTTLTMVDGDERTDLPATVTRVVRPSLLEYSWGDDVLRWELEPSGHGTRLTLRHTLAQSGMAAMVAAGWHLCTDVLSRLLDGNPVGVIRGRDAMDHGWAELRSAYASVIG</sequence>
<dbReference type="Gene3D" id="3.30.530.20">
    <property type="match status" value="1"/>
</dbReference>
<comment type="caution">
    <text evidence="3">The sequence shown here is derived from an EMBL/GenBank/DDBJ whole genome shotgun (WGS) entry which is preliminary data.</text>
</comment>
<dbReference type="InterPro" id="IPR023393">
    <property type="entry name" value="START-like_dom_sf"/>
</dbReference>
<gene>
    <name evidence="3" type="ORF">Afe05nite_29670</name>
</gene>
<evidence type="ECO:0000259" key="2">
    <source>
        <dbReference type="Pfam" id="PF08327"/>
    </source>
</evidence>
<organism evidence="3 4">
    <name type="scientific">Paractinoplanes ferrugineus</name>
    <dbReference type="NCBI Taxonomy" id="113564"/>
    <lineage>
        <taxon>Bacteria</taxon>
        <taxon>Bacillati</taxon>
        <taxon>Actinomycetota</taxon>
        <taxon>Actinomycetes</taxon>
        <taxon>Micromonosporales</taxon>
        <taxon>Micromonosporaceae</taxon>
        <taxon>Paractinoplanes</taxon>
    </lineage>
</organism>
<dbReference type="RefSeq" id="WP_203817650.1">
    <property type="nucleotide sequence ID" value="NZ_BAAABP010000032.1"/>
</dbReference>
<evidence type="ECO:0000313" key="4">
    <source>
        <dbReference type="Proteomes" id="UP000598174"/>
    </source>
</evidence>
<protein>
    <recommendedName>
        <fullName evidence="2">Activator of Hsp90 ATPase homologue 1/2-like C-terminal domain-containing protein</fullName>
    </recommendedName>
</protein>
<reference evidence="3" key="1">
    <citation type="submission" date="2021-01" db="EMBL/GenBank/DDBJ databases">
        <title>Whole genome shotgun sequence of Actinoplanes ferrugineus NBRC 15555.</title>
        <authorList>
            <person name="Komaki H."/>
            <person name="Tamura T."/>
        </authorList>
    </citation>
    <scope>NUCLEOTIDE SEQUENCE</scope>
    <source>
        <strain evidence="3">NBRC 15555</strain>
    </source>
</reference>
<dbReference type="InterPro" id="IPR013538">
    <property type="entry name" value="ASHA1/2-like_C"/>
</dbReference>
<accession>A0A919J0A0</accession>
<keyword evidence="4" id="KW-1185">Reference proteome</keyword>
<dbReference type="CDD" id="cd08899">
    <property type="entry name" value="SRPBCC_CalC_Aha1-like_6"/>
    <property type="match status" value="1"/>
</dbReference>
<comment type="similarity">
    <text evidence="1">Belongs to the AHA1 family.</text>
</comment>
<dbReference type="SUPFAM" id="SSF55961">
    <property type="entry name" value="Bet v1-like"/>
    <property type="match status" value="1"/>
</dbReference>
<evidence type="ECO:0000256" key="1">
    <source>
        <dbReference type="ARBA" id="ARBA00006817"/>
    </source>
</evidence>
<dbReference type="Proteomes" id="UP000598174">
    <property type="component" value="Unassembled WGS sequence"/>
</dbReference>
<evidence type="ECO:0000313" key="3">
    <source>
        <dbReference type="EMBL" id="GIE11127.1"/>
    </source>
</evidence>
<proteinExistence type="inferred from homology"/>
<feature type="domain" description="Activator of Hsp90 ATPase homologue 1/2-like C-terminal" evidence="2">
    <location>
        <begin position="24"/>
        <end position="136"/>
    </location>
</feature>
<name>A0A919J0A0_9ACTN</name>
<dbReference type="Pfam" id="PF08327">
    <property type="entry name" value="AHSA1"/>
    <property type="match status" value="1"/>
</dbReference>